<reference evidence="1" key="1">
    <citation type="journal article" date="2023" name="Mol. Phylogenet. Evol.">
        <title>Genome-scale phylogeny and comparative genomics of the fungal order Sordariales.</title>
        <authorList>
            <person name="Hensen N."/>
            <person name="Bonometti L."/>
            <person name="Westerberg I."/>
            <person name="Brannstrom I.O."/>
            <person name="Guillou S."/>
            <person name="Cros-Aarteil S."/>
            <person name="Calhoun S."/>
            <person name="Haridas S."/>
            <person name="Kuo A."/>
            <person name="Mondo S."/>
            <person name="Pangilinan J."/>
            <person name="Riley R."/>
            <person name="LaButti K."/>
            <person name="Andreopoulos B."/>
            <person name="Lipzen A."/>
            <person name="Chen C."/>
            <person name="Yan M."/>
            <person name="Daum C."/>
            <person name="Ng V."/>
            <person name="Clum A."/>
            <person name="Steindorff A."/>
            <person name="Ohm R.A."/>
            <person name="Martin F."/>
            <person name="Silar P."/>
            <person name="Natvig D.O."/>
            <person name="Lalanne C."/>
            <person name="Gautier V."/>
            <person name="Ament-Velasquez S.L."/>
            <person name="Kruys A."/>
            <person name="Hutchinson M.I."/>
            <person name="Powell A.J."/>
            <person name="Barry K."/>
            <person name="Miller A.N."/>
            <person name="Grigoriev I.V."/>
            <person name="Debuchy R."/>
            <person name="Gladieux P."/>
            <person name="Hiltunen Thoren M."/>
            <person name="Johannesson H."/>
        </authorList>
    </citation>
    <scope>NUCLEOTIDE SEQUENCE</scope>
    <source>
        <strain evidence="1">CBS 359.72</strain>
    </source>
</reference>
<accession>A0AAN7HCS4</accession>
<dbReference type="Proteomes" id="UP001303647">
    <property type="component" value="Unassembled WGS sequence"/>
</dbReference>
<reference evidence="1" key="2">
    <citation type="submission" date="2023-05" db="EMBL/GenBank/DDBJ databases">
        <authorList>
            <consortium name="Lawrence Berkeley National Laboratory"/>
            <person name="Steindorff A."/>
            <person name="Hensen N."/>
            <person name="Bonometti L."/>
            <person name="Westerberg I."/>
            <person name="Brannstrom I.O."/>
            <person name="Guillou S."/>
            <person name="Cros-Aarteil S."/>
            <person name="Calhoun S."/>
            <person name="Haridas S."/>
            <person name="Kuo A."/>
            <person name="Mondo S."/>
            <person name="Pangilinan J."/>
            <person name="Riley R."/>
            <person name="Labutti K."/>
            <person name="Andreopoulos B."/>
            <person name="Lipzen A."/>
            <person name="Chen C."/>
            <person name="Yanf M."/>
            <person name="Daum C."/>
            <person name="Ng V."/>
            <person name="Clum A."/>
            <person name="Ohm R."/>
            <person name="Martin F."/>
            <person name="Silar P."/>
            <person name="Natvig D."/>
            <person name="Lalanne C."/>
            <person name="Gautier V."/>
            <person name="Ament-Velasquez S.L."/>
            <person name="Kruys A."/>
            <person name="Hutchinson M.I."/>
            <person name="Powell A.J."/>
            <person name="Barry K."/>
            <person name="Miller A.N."/>
            <person name="Grigoriev I.V."/>
            <person name="Debuchy R."/>
            <person name="Gladieux P."/>
            <person name="Thoren M.H."/>
            <person name="Johannesson H."/>
        </authorList>
    </citation>
    <scope>NUCLEOTIDE SEQUENCE</scope>
    <source>
        <strain evidence="1">CBS 359.72</strain>
    </source>
</reference>
<comment type="caution">
    <text evidence="1">The sequence shown here is derived from an EMBL/GenBank/DDBJ whole genome shotgun (WGS) entry which is preliminary data.</text>
</comment>
<name>A0AAN7HCS4_9PEZI</name>
<evidence type="ECO:0000313" key="2">
    <source>
        <dbReference type="Proteomes" id="UP001303647"/>
    </source>
</evidence>
<gene>
    <name evidence="1" type="ORF">C7999DRAFT_34639</name>
</gene>
<evidence type="ECO:0000313" key="1">
    <source>
        <dbReference type="EMBL" id="KAK4245026.1"/>
    </source>
</evidence>
<dbReference type="EMBL" id="MU857715">
    <property type="protein sequence ID" value="KAK4245026.1"/>
    <property type="molecule type" value="Genomic_DNA"/>
</dbReference>
<sequence length="202" mass="22935">MPMNTSNYFIPIHGPPDYESQEWLDLSGLRLGMYLGSEPGWTDMPAKYWRSWALFWDDMAEKKEAEIRLLSANNEALRTQIQDLRFCLDNALALWAQNNDMLQQHARNFHHCLGQFGRPFVKDIKNKVRPLDLPDALEHQSNDKSRLSTVSLDNHVVNDVSVDRVSDDASVIAEDITLTSLTADDTSVSQATIKTANDICLN</sequence>
<dbReference type="AlphaFoldDB" id="A0AAN7HCS4"/>
<protein>
    <submittedName>
        <fullName evidence="1">Uncharacterized protein</fullName>
    </submittedName>
</protein>
<organism evidence="1 2">
    <name type="scientific">Corynascus novoguineensis</name>
    <dbReference type="NCBI Taxonomy" id="1126955"/>
    <lineage>
        <taxon>Eukaryota</taxon>
        <taxon>Fungi</taxon>
        <taxon>Dikarya</taxon>
        <taxon>Ascomycota</taxon>
        <taxon>Pezizomycotina</taxon>
        <taxon>Sordariomycetes</taxon>
        <taxon>Sordariomycetidae</taxon>
        <taxon>Sordariales</taxon>
        <taxon>Chaetomiaceae</taxon>
        <taxon>Corynascus</taxon>
    </lineage>
</organism>
<keyword evidence="2" id="KW-1185">Reference proteome</keyword>
<proteinExistence type="predicted"/>